<keyword evidence="6 7" id="KW-0326">Glycosidase</keyword>
<dbReference type="UniPathway" id="UPA00667"/>
<keyword evidence="12" id="KW-1185">Reference proteome</keyword>
<evidence type="ECO:0000256" key="6">
    <source>
        <dbReference type="ARBA" id="ARBA00023295"/>
    </source>
</evidence>
<dbReference type="Gene3D" id="2.115.10.20">
    <property type="entry name" value="Glycosyl hydrolase domain, family 43"/>
    <property type="match status" value="1"/>
</dbReference>
<evidence type="ECO:0000256" key="9">
    <source>
        <dbReference type="PIRSR" id="PIRSR606710-2"/>
    </source>
</evidence>
<dbReference type="STRING" id="1314674.A0A0D7AS93"/>
<evidence type="ECO:0000256" key="2">
    <source>
        <dbReference type="ARBA" id="ARBA00004834"/>
    </source>
</evidence>
<dbReference type="PANTHER" id="PTHR43301">
    <property type="entry name" value="ARABINAN ENDO-1,5-ALPHA-L-ARABINOSIDASE"/>
    <property type="match status" value="1"/>
</dbReference>
<evidence type="ECO:0000256" key="4">
    <source>
        <dbReference type="ARBA" id="ARBA00012586"/>
    </source>
</evidence>
<comment type="catalytic activity">
    <reaction evidence="1 7">
        <text>Endohydrolysis of (1-&gt;5)-alpha-arabinofuranosidic linkages in (1-&gt;5)-arabinans.</text>
        <dbReference type="EC" id="3.2.1.99"/>
    </reaction>
</comment>
<keyword evidence="5 7" id="KW-0378">Hydrolase</keyword>
<dbReference type="InterPro" id="IPR006710">
    <property type="entry name" value="Glyco_hydro_43"/>
</dbReference>
<dbReference type="SUPFAM" id="SSF75005">
    <property type="entry name" value="Arabinanase/levansucrase/invertase"/>
    <property type="match status" value="1"/>
</dbReference>
<evidence type="ECO:0000256" key="5">
    <source>
        <dbReference type="ARBA" id="ARBA00022801"/>
    </source>
</evidence>
<dbReference type="CDD" id="cd18831">
    <property type="entry name" value="GH43_AnAbnA-like"/>
    <property type="match status" value="1"/>
</dbReference>
<evidence type="ECO:0000256" key="10">
    <source>
        <dbReference type="SAM" id="SignalP"/>
    </source>
</evidence>
<evidence type="ECO:0000256" key="3">
    <source>
        <dbReference type="ARBA" id="ARBA00009865"/>
    </source>
</evidence>
<feature type="signal peptide" evidence="10">
    <location>
        <begin position="1"/>
        <end position="15"/>
    </location>
</feature>
<organism evidence="11 12">
    <name type="scientific">Cylindrobasidium torrendii FP15055 ss-10</name>
    <dbReference type="NCBI Taxonomy" id="1314674"/>
    <lineage>
        <taxon>Eukaryota</taxon>
        <taxon>Fungi</taxon>
        <taxon>Dikarya</taxon>
        <taxon>Basidiomycota</taxon>
        <taxon>Agaricomycotina</taxon>
        <taxon>Agaricomycetes</taxon>
        <taxon>Agaricomycetidae</taxon>
        <taxon>Agaricales</taxon>
        <taxon>Marasmiineae</taxon>
        <taxon>Physalacriaceae</taxon>
        <taxon>Cylindrobasidium</taxon>
    </lineage>
</organism>
<accession>A0A0D7AS93</accession>
<reference evidence="11 12" key="1">
    <citation type="journal article" date="2015" name="Fungal Genet. Biol.">
        <title>Evolution of novel wood decay mechanisms in Agaricales revealed by the genome sequences of Fistulina hepatica and Cylindrobasidium torrendii.</title>
        <authorList>
            <person name="Floudas D."/>
            <person name="Held B.W."/>
            <person name="Riley R."/>
            <person name="Nagy L.G."/>
            <person name="Koehler G."/>
            <person name="Ransdell A.S."/>
            <person name="Younus H."/>
            <person name="Chow J."/>
            <person name="Chiniquy J."/>
            <person name="Lipzen A."/>
            <person name="Tritt A."/>
            <person name="Sun H."/>
            <person name="Haridas S."/>
            <person name="LaButti K."/>
            <person name="Ohm R.A."/>
            <person name="Kues U."/>
            <person name="Blanchette R.A."/>
            <person name="Grigoriev I.V."/>
            <person name="Minto R.E."/>
            <person name="Hibbett D.S."/>
        </authorList>
    </citation>
    <scope>NUCLEOTIDE SEQUENCE [LARGE SCALE GENOMIC DNA]</scope>
    <source>
        <strain evidence="11 12">FP15055 ss-10</strain>
    </source>
</reference>
<feature type="active site" description="Proton acceptor" evidence="8">
    <location>
        <position position="36"/>
    </location>
</feature>
<proteinExistence type="inferred from homology"/>
<dbReference type="OrthoDB" id="195678at2759"/>
<dbReference type="AlphaFoldDB" id="A0A0D7AS93"/>
<dbReference type="EMBL" id="KN881178">
    <property type="protein sequence ID" value="KIY60890.1"/>
    <property type="molecule type" value="Genomic_DNA"/>
</dbReference>
<dbReference type="PANTHER" id="PTHR43301:SF3">
    <property type="entry name" value="ARABINAN ENDO-1,5-ALPHA-L-ARABINOSIDASE A-RELATED"/>
    <property type="match status" value="1"/>
</dbReference>
<comment type="similarity">
    <text evidence="3 7">Belongs to the glycosyl hydrolase 43 family.</text>
</comment>
<feature type="site" description="Important for catalytic activity, responsible for pKa modulation of the active site Glu and correct orientation of both the proton donor and substrate" evidence="9">
    <location>
        <position position="150"/>
    </location>
</feature>
<sequence length="322" mass="34562">MKLTSLASFLPAVLSALSVFATPNPIAGGDGIVVRDPAIAYNSASGKYFLFATDENIKIFTSTSLTGPWERHGSVVPNCSVIQKQGRCNLWAPDVFFYNNRWAVYYSVSWIGLQDSAIGVAVSDTMEEGTWTDLGQVIASTGADVFNAIDPNVIDDNGLKLAFGSYWEGIYQIGLWPDVNNQASDLPGTHLAGGGGRPAEGGFVYKPQSQPYFYLFFSEGTTLSDSKPAPGAEYKVLVGRGHSGQGPFYDQNGSILTNANAGTLVLGSHDNVYAPGGQSVIRDPVSGRDVMVYHYIPNDKYPTNSVLGINYLDFSSGWPVVV</sequence>
<keyword evidence="10" id="KW-0732">Signal</keyword>
<name>A0A0D7AS93_9AGAR</name>
<dbReference type="GO" id="GO:0046558">
    <property type="term" value="F:arabinan endo-1,5-alpha-L-arabinosidase activity"/>
    <property type="evidence" value="ECO:0007669"/>
    <property type="project" value="UniProtKB-EC"/>
</dbReference>
<evidence type="ECO:0000256" key="1">
    <source>
        <dbReference type="ARBA" id="ARBA00000375"/>
    </source>
</evidence>
<protein>
    <recommendedName>
        <fullName evidence="4 7">Arabinan endo-1,5-alpha-L-arabinosidase</fullName>
        <ecNumber evidence="4 7">3.2.1.99</ecNumber>
    </recommendedName>
</protein>
<evidence type="ECO:0000313" key="12">
    <source>
        <dbReference type="Proteomes" id="UP000054007"/>
    </source>
</evidence>
<dbReference type="Proteomes" id="UP000054007">
    <property type="component" value="Unassembled WGS sequence"/>
</dbReference>
<dbReference type="GO" id="GO:0031222">
    <property type="term" value="P:arabinan catabolic process"/>
    <property type="evidence" value="ECO:0007669"/>
    <property type="project" value="UniProtKB-UniPathway"/>
</dbReference>
<comment type="pathway">
    <text evidence="2 7">Glycan metabolism; L-arabinan degradation.</text>
</comment>
<dbReference type="PIRSF" id="PIRSF026534">
    <property type="entry name" value="Endo_alpha-L-arabinosidase"/>
    <property type="match status" value="1"/>
</dbReference>
<dbReference type="InterPro" id="IPR023296">
    <property type="entry name" value="Glyco_hydro_beta-prop_sf"/>
</dbReference>
<dbReference type="EC" id="3.2.1.99" evidence="4 7"/>
<feature type="active site" description="Proton donor" evidence="8">
    <location>
        <position position="200"/>
    </location>
</feature>
<dbReference type="Pfam" id="PF04616">
    <property type="entry name" value="Glyco_hydro_43"/>
    <property type="match status" value="1"/>
</dbReference>
<feature type="chain" id="PRO_5012204219" description="Arabinan endo-1,5-alpha-L-arabinosidase" evidence="10">
    <location>
        <begin position="16"/>
        <end position="322"/>
    </location>
</feature>
<evidence type="ECO:0000256" key="8">
    <source>
        <dbReference type="PIRSR" id="PIRSR606710-1"/>
    </source>
</evidence>
<evidence type="ECO:0000313" key="11">
    <source>
        <dbReference type="EMBL" id="KIY60890.1"/>
    </source>
</evidence>
<evidence type="ECO:0000256" key="7">
    <source>
        <dbReference type="PIRNR" id="PIRNR026534"/>
    </source>
</evidence>
<dbReference type="InterPro" id="IPR050727">
    <property type="entry name" value="GH43_arabinanases"/>
</dbReference>
<dbReference type="InterPro" id="IPR016840">
    <property type="entry name" value="Glyco_hydro_43_endo_a_Ara-ase"/>
</dbReference>
<gene>
    <name evidence="11" type="ORF">CYLTODRAFT_495477</name>
</gene>